<sequence length="110" mass="12573">MLIADYTVLSKQHSSKIELVNYQYSGNTHNVIAGIGLVNMLWYELESGQVVPIDYRIYDKDTDGKTKNTHFCEMLSIAKQRGIVPEAVVMDAWYSSLKLVRYIVDTLIEI</sequence>
<evidence type="ECO:0000313" key="2">
    <source>
        <dbReference type="Proteomes" id="UP000054761"/>
    </source>
</evidence>
<comment type="caution">
    <text evidence="1">The sequence shown here is derived from an EMBL/GenBank/DDBJ whole genome shotgun (WGS) entry which is preliminary data.</text>
</comment>
<organism evidence="1 2">
    <name type="scientific">Legionella israelensis</name>
    <dbReference type="NCBI Taxonomy" id="454"/>
    <lineage>
        <taxon>Bacteria</taxon>
        <taxon>Pseudomonadati</taxon>
        <taxon>Pseudomonadota</taxon>
        <taxon>Gammaproteobacteria</taxon>
        <taxon>Legionellales</taxon>
        <taxon>Legionellaceae</taxon>
        <taxon>Legionella</taxon>
    </lineage>
</organism>
<dbReference type="OrthoDB" id="5568110at2"/>
<keyword evidence="2" id="KW-1185">Reference proteome</keyword>
<dbReference type="EMBL" id="LNYH01000125">
    <property type="protein sequence ID" value="KTD18514.1"/>
    <property type="molecule type" value="Genomic_DNA"/>
</dbReference>
<accession>A0A0W0VEJ2</accession>
<dbReference type="AlphaFoldDB" id="A0A0W0VEJ2"/>
<dbReference type="Proteomes" id="UP000054761">
    <property type="component" value="Unassembled WGS sequence"/>
</dbReference>
<reference evidence="1 2" key="1">
    <citation type="submission" date="2015-11" db="EMBL/GenBank/DDBJ databases">
        <title>Genomic analysis of 38 Legionella species identifies large and diverse effector repertoires.</title>
        <authorList>
            <person name="Burstein D."/>
            <person name="Amaro F."/>
            <person name="Zusman T."/>
            <person name="Lifshitz Z."/>
            <person name="Cohen O."/>
            <person name="Gilbert J.A."/>
            <person name="Pupko T."/>
            <person name="Shuman H.A."/>
            <person name="Segal G."/>
        </authorList>
    </citation>
    <scope>NUCLEOTIDE SEQUENCE [LARGE SCALE GENOMIC DNA]</scope>
    <source>
        <strain evidence="1 2">Bercovier 4</strain>
    </source>
</reference>
<dbReference type="RefSeq" id="WP_058502451.1">
    <property type="nucleotide sequence ID" value="NZ_UGOE01000001.1"/>
</dbReference>
<dbReference type="STRING" id="454.Lisr_2143"/>
<name>A0A0W0VEJ2_9GAMM</name>
<dbReference type="PATRIC" id="fig|454.4.peg.2338"/>
<protein>
    <submittedName>
        <fullName evidence="1">Transposase</fullName>
    </submittedName>
</protein>
<gene>
    <name evidence="1" type="ORF">Lisr_2143</name>
</gene>
<evidence type="ECO:0000313" key="1">
    <source>
        <dbReference type="EMBL" id="KTD18514.1"/>
    </source>
</evidence>
<proteinExistence type="predicted"/>